<reference evidence="1 2" key="1">
    <citation type="journal article" date="2011" name="J. Bacteriol.">
        <title>Two new complete genome sequences offer insight into host and tissue specificity of plant pathogenic Xanthomonas spp.</title>
        <authorList>
            <person name="Bogdanove A.J."/>
            <person name="Koebnik R."/>
            <person name="Lu H."/>
            <person name="Furutani A."/>
            <person name="Angiuoli S.V."/>
            <person name="Patil P.B."/>
            <person name="Van Sluys M.A."/>
            <person name="Ryan R.P."/>
            <person name="Meyer D.F."/>
            <person name="Han S.W."/>
            <person name="Aparna G."/>
            <person name="Rajaram M."/>
            <person name="Delcher A.L."/>
            <person name="Phillippy A.M."/>
            <person name="Puiu D."/>
            <person name="Schatz M.C."/>
            <person name="Shumway M."/>
            <person name="Sommer D.D."/>
            <person name="Trapnell C."/>
            <person name="Benahmed F."/>
            <person name="Dimitrov G."/>
            <person name="Madupu R."/>
            <person name="Radune D."/>
            <person name="Sullivan S."/>
            <person name="Jha G."/>
            <person name="Ishihara H."/>
            <person name="Lee S.W."/>
            <person name="Pandey A."/>
            <person name="Sharma V."/>
            <person name="Sriariyanun M."/>
            <person name="Szurek B."/>
            <person name="Vera-Cruz C.M."/>
            <person name="Dorman K.S."/>
            <person name="Ronald P.C."/>
            <person name="Verdier V."/>
            <person name="Dow J.M."/>
            <person name="Sonti R.V."/>
            <person name="Tsuge S."/>
            <person name="Brendel V.P."/>
            <person name="Rabinowicz P.D."/>
            <person name="Leach J.E."/>
            <person name="White F.F."/>
            <person name="Salzberg S.L."/>
        </authorList>
    </citation>
    <scope>NUCLEOTIDE SEQUENCE [LARGE SCALE GENOMIC DNA]</scope>
    <source>
        <strain evidence="1 2">BLS256</strain>
    </source>
</reference>
<dbReference type="HOGENOM" id="CLU_3174811_0_0_6"/>
<name>G7TCY6_XANOB</name>
<dbReference type="Proteomes" id="UP000008851">
    <property type="component" value="Chromosome"/>
</dbReference>
<sequence>MVERALCFGCHGNTSVREHMESCLPKGAGTCWWNRSGEQCLRLGHRE</sequence>
<protein>
    <submittedName>
        <fullName evidence="1">Uncharacterized protein</fullName>
    </submittedName>
</protein>
<dbReference type="KEGG" id="xor:XOC_3409"/>
<gene>
    <name evidence="1" type="ORF">XOC_3409</name>
</gene>
<organism evidence="1 2">
    <name type="scientific">Xanthomonas oryzae pv. oryzicola (strain BLS256)</name>
    <dbReference type="NCBI Taxonomy" id="383407"/>
    <lineage>
        <taxon>Bacteria</taxon>
        <taxon>Pseudomonadati</taxon>
        <taxon>Pseudomonadota</taxon>
        <taxon>Gammaproteobacteria</taxon>
        <taxon>Lysobacterales</taxon>
        <taxon>Lysobacteraceae</taxon>
        <taxon>Xanthomonas</taxon>
    </lineage>
</organism>
<evidence type="ECO:0000313" key="2">
    <source>
        <dbReference type="Proteomes" id="UP000008851"/>
    </source>
</evidence>
<accession>G7TCY6</accession>
<evidence type="ECO:0000313" key="1">
    <source>
        <dbReference type="EMBL" id="AEQ97504.1"/>
    </source>
</evidence>
<dbReference type="AlphaFoldDB" id="G7TCY6"/>
<dbReference type="EMBL" id="CP003057">
    <property type="protein sequence ID" value="AEQ97504.1"/>
    <property type="molecule type" value="Genomic_DNA"/>
</dbReference>
<proteinExistence type="predicted"/>